<feature type="signal peptide" evidence="1">
    <location>
        <begin position="1"/>
        <end position="26"/>
    </location>
</feature>
<gene>
    <name evidence="2" type="ORF">G3574_03250</name>
</gene>
<accession>A0A6B3SL39</accession>
<comment type="caution">
    <text evidence="2">The sequence shown here is derived from an EMBL/GenBank/DDBJ whole genome shotgun (WGS) entry which is preliminary data.</text>
</comment>
<dbReference type="AlphaFoldDB" id="A0A6B3SL39"/>
<proteinExistence type="predicted"/>
<dbReference type="Proteomes" id="UP000482155">
    <property type="component" value="Unassembled WGS sequence"/>
</dbReference>
<name>A0A6B3SL39_9BURK</name>
<keyword evidence="1" id="KW-0732">Signal</keyword>
<organism evidence="2 3">
    <name type="scientific">Noviherbaspirillum galbum</name>
    <dbReference type="NCBI Taxonomy" id="2709383"/>
    <lineage>
        <taxon>Bacteria</taxon>
        <taxon>Pseudomonadati</taxon>
        <taxon>Pseudomonadota</taxon>
        <taxon>Betaproteobacteria</taxon>
        <taxon>Burkholderiales</taxon>
        <taxon>Oxalobacteraceae</taxon>
        <taxon>Noviherbaspirillum</taxon>
    </lineage>
</organism>
<sequence>MKSFGMAGVVAYALVACTIPAAIAQAIEPNIGKLPAIGQQDQGHFGQVTVMIV</sequence>
<feature type="chain" id="PRO_5025694815" evidence="1">
    <location>
        <begin position="27"/>
        <end position="53"/>
    </location>
</feature>
<reference evidence="2 3" key="1">
    <citation type="submission" date="2020-02" db="EMBL/GenBank/DDBJ databases">
        <authorList>
            <person name="Kim M.K."/>
        </authorList>
    </citation>
    <scope>NUCLEOTIDE SEQUENCE [LARGE SCALE GENOMIC DNA]</scope>
    <source>
        <strain evidence="2 3">17J57-3</strain>
    </source>
</reference>
<dbReference type="RefSeq" id="WP_163960588.1">
    <property type="nucleotide sequence ID" value="NZ_JAAIVB010000011.1"/>
</dbReference>
<evidence type="ECO:0000313" key="3">
    <source>
        <dbReference type="Proteomes" id="UP000482155"/>
    </source>
</evidence>
<evidence type="ECO:0000313" key="2">
    <source>
        <dbReference type="EMBL" id="NEX60085.1"/>
    </source>
</evidence>
<keyword evidence="3" id="KW-1185">Reference proteome</keyword>
<dbReference type="EMBL" id="JAAIVB010000011">
    <property type="protein sequence ID" value="NEX60085.1"/>
    <property type="molecule type" value="Genomic_DNA"/>
</dbReference>
<protein>
    <submittedName>
        <fullName evidence="2">Uncharacterized protein</fullName>
    </submittedName>
</protein>
<dbReference type="PROSITE" id="PS51257">
    <property type="entry name" value="PROKAR_LIPOPROTEIN"/>
    <property type="match status" value="1"/>
</dbReference>
<evidence type="ECO:0000256" key="1">
    <source>
        <dbReference type="SAM" id="SignalP"/>
    </source>
</evidence>